<proteinExistence type="predicted"/>
<protein>
    <submittedName>
        <fullName evidence="1">Uncharacterized protein</fullName>
    </submittedName>
</protein>
<evidence type="ECO:0000313" key="1">
    <source>
        <dbReference type="EMBL" id="TGO09920.1"/>
    </source>
</evidence>
<accession>A0A4Z1EEH6</accession>
<dbReference type="AlphaFoldDB" id="A0A4Z1EEH6"/>
<name>A0A4Z1EEH6_9HELO</name>
<organism evidence="1 2">
    <name type="scientific">Botrytis tulipae</name>
    <dbReference type="NCBI Taxonomy" id="87230"/>
    <lineage>
        <taxon>Eukaryota</taxon>
        <taxon>Fungi</taxon>
        <taxon>Dikarya</taxon>
        <taxon>Ascomycota</taxon>
        <taxon>Pezizomycotina</taxon>
        <taxon>Leotiomycetes</taxon>
        <taxon>Helotiales</taxon>
        <taxon>Sclerotiniaceae</taxon>
        <taxon>Botrytis</taxon>
    </lineage>
</organism>
<dbReference type="Proteomes" id="UP000297777">
    <property type="component" value="Unassembled WGS sequence"/>
</dbReference>
<evidence type="ECO:0000313" key="2">
    <source>
        <dbReference type="Proteomes" id="UP000297777"/>
    </source>
</evidence>
<reference evidence="1 2" key="1">
    <citation type="submission" date="2017-12" db="EMBL/GenBank/DDBJ databases">
        <title>Comparative genomics of Botrytis spp.</title>
        <authorList>
            <person name="Valero-Jimenez C.A."/>
            <person name="Tapia P."/>
            <person name="Veloso J."/>
            <person name="Silva-Moreno E."/>
            <person name="Staats M."/>
            <person name="Valdes J.H."/>
            <person name="Van Kan J.A.L."/>
        </authorList>
    </citation>
    <scope>NUCLEOTIDE SEQUENCE [LARGE SCALE GENOMIC DNA]</scope>
    <source>
        <strain evidence="1 2">Bt9001</strain>
    </source>
</reference>
<comment type="caution">
    <text evidence="1">The sequence shown here is derived from an EMBL/GenBank/DDBJ whole genome shotgun (WGS) entry which is preliminary data.</text>
</comment>
<gene>
    <name evidence="1" type="ORF">BTUL_0150g00070</name>
</gene>
<sequence length="112" mass="12025">MDPTIPVLVLSPFPNNQNFPQVISVGQIGIGGAESQRTNTSDTSGRNFEVEISYAIATTKRGVPEFDDAIVWVDRIESGIRGRSNGANGLIGSIEGLEEDCIVLEGADYLEK</sequence>
<keyword evidence="2" id="KW-1185">Reference proteome</keyword>
<dbReference type="EMBL" id="PQXH01000150">
    <property type="protein sequence ID" value="TGO09920.1"/>
    <property type="molecule type" value="Genomic_DNA"/>
</dbReference>